<name>A0AAV2IVX4_KNICA</name>
<dbReference type="EC" id="1.5.5.2" evidence="7"/>
<evidence type="ECO:0000256" key="12">
    <source>
        <dbReference type="ARBA" id="ARBA00022946"/>
    </source>
</evidence>
<comment type="cofactor">
    <cofactor evidence="1">
        <name>FAD</name>
        <dbReference type="ChEBI" id="CHEBI:57692"/>
    </cofactor>
</comment>
<dbReference type="GO" id="GO:0005759">
    <property type="term" value="C:mitochondrial matrix"/>
    <property type="evidence" value="ECO:0007669"/>
    <property type="project" value="UniProtKB-SubCell"/>
</dbReference>
<sequence>MSYPKCLAALFRRNVHRAHGLRPGVGPGRYRSTAASSERAEKQVISEHPENPAVVVQTEPLELISQRKAQNKHQTRAIQIDFENTEEAYRSKSNVELLRSLLVFKLCTIDVLVDKNKELIDLSRKLLGQRLFELIMKMTFYGQFVAGEDHNSIKPLVHKNKAFGVGAVLDYSVEEDLTQEEAEKKEMESCISEAEKESPDDGLREKKYKAHRQFGDRRGGVISARTYFYADESKCDKQMETFINCIKASGGASADGFSAIKMTALGRPQFLLQFSEVLLKWRRFFSVLAAQQGQSQMMVLDQKLELEELKTCLADMGVGGKDEIESCFTGERLGLSGTIDLLDWNSLINDTTKISNLLMVPNLKTGHLEPLLKKFTAEEEQQMKRMLQRVDILAKHAVENGVRLMVDAEQTYFQPAISRLTLEMQRKFNTDKPIIFNTYQCYLKEAYDNVTMDVELSRREGWYFGAKLVRGAYMYQERARAHEIGYEDPINPDYEATNRMYHRCLDYVLEEIEQSRKANVMVATHNEDTIKFTLEKMNEMALSPNENKVYFGQLLGMCDQISFPLGQAGFPVYKYVPYGPVNEVIPYLSRRAQENRGFVKGTQRERHLLWRELKRRVLRGQLLYTPVPRCISSRFQLCSREAASLSVLFWSLMTLCFLNLLRGGSQTWGRHQTLTHRSVFPGHFKDVLLQREKVFSAPQDLPHSRDLREQTCSRSGPHRDVEASLEQNSSCSPKLNVMFMKTHKTASSTILNILFRFGEKHGLRFAFPDGRNDFFYPSPFSCSQVKGYKPGDCFNILCNHMRFDITEVSKLLPADAAYITILRDPVSLFESSFHYYHRAVPLTWRISHRDKLAQFLHDPQAFYSKDAFNSFYLKNLLFFDFGFDNNLSVDDPKVTDAISSLSNSFHLVLLAEHFEESLILLKELLCWTMDDVLYFKLNARRSSSVSVLSPELREKALQWNALDWKLYQHFNTSFWLRVEAYGRERMGAEVEELRRRNAEMRARCVEGGGAVEAGHIQDRRFLPWQPVGEASILGYNLRTDVEPRDQQLCQRMLTPEIQYMSELGVNLWLTRLWGWVKDMATGHV</sequence>
<evidence type="ECO:0000256" key="1">
    <source>
        <dbReference type="ARBA" id="ARBA00001974"/>
    </source>
</evidence>
<keyword evidence="9" id="KW-0808">Transferase</keyword>
<reference evidence="27 28" key="1">
    <citation type="submission" date="2024-04" db="EMBL/GenBank/DDBJ databases">
        <authorList>
            <person name="Waldvogel A.-M."/>
            <person name="Schoenle A."/>
        </authorList>
    </citation>
    <scope>NUCLEOTIDE SEQUENCE [LARGE SCALE GENOMIC DNA]</scope>
</reference>
<keyword evidence="18" id="KW-0642">Proline metabolism</keyword>
<evidence type="ECO:0000256" key="25">
    <source>
        <dbReference type="ARBA" id="ARBA00057042"/>
    </source>
</evidence>
<keyword evidence="16" id="KW-0560">Oxidoreductase</keyword>
<keyword evidence="17" id="KW-0333">Golgi apparatus</keyword>
<keyword evidence="11" id="KW-0274">FAD</keyword>
<keyword evidence="10" id="KW-0812">Transmembrane</keyword>
<protein>
    <recommendedName>
        <fullName evidence="22">Proline dehydrogenase 1, mitochondrial</fullName>
        <ecNumber evidence="7">1.5.5.2</ecNumber>
    </recommendedName>
    <alternativeName>
        <fullName evidence="23">Proline oxidase</fullName>
    </alternativeName>
</protein>
<keyword evidence="13" id="KW-0735">Signal-anchor</keyword>
<keyword evidence="15" id="KW-0007">Acetylation</keyword>
<evidence type="ECO:0000256" key="20">
    <source>
        <dbReference type="ARBA" id="ARBA00023136"/>
    </source>
</evidence>
<proteinExistence type="inferred from homology"/>
<evidence type="ECO:0000256" key="6">
    <source>
        <dbReference type="ARBA" id="ARBA00008124"/>
    </source>
</evidence>
<evidence type="ECO:0000256" key="2">
    <source>
        <dbReference type="ARBA" id="ARBA00004305"/>
    </source>
</evidence>
<dbReference type="InterPro" id="IPR015659">
    <property type="entry name" value="Proline_oxidase"/>
</dbReference>
<evidence type="ECO:0000256" key="24">
    <source>
        <dbReference type="ARBA" id="ARBA00048779"/>
    </source>
</evidence>
<dbReference type="Gene3D" id="3.40.50.300">
    <property type="entry name" value="P-loop containing nucleotide triphosphate hydrolases"/>
    <property type="match status" value="1"/>
</dbReference>
<evidence type="ECO:0000256" key="18">
    <source>
        <dbReference type="ARBA" id="ARBA00023062"/>
    </source>
</evidence>
<accession>A0AAV2IVX4</accession>
<dbReference type="GO" id="GO:0000139">
    <property type="term" value="C:Golgi membrane"/>
    <property type="evidence" value="ECO:0007669"/>
    <property type="project" value="UniProtKB-SubCell"/>
</dbReference>
<evidence type="ECO:0000256" key="14">
    <source>
        <dbReference type="ARBA" id="ARBA00022989"/>
    </source>
</evidence>
<comment type="pathway">
    <text evidence="4">Amino-acid degradation; L-proline degradation into L-glutamate; L-glutamate from L-proline: step 1/2.</text>
</comment>
<dbReference type="SUPFAM" id="SSF51730">
    <property type="entry name" value="FAD-linked oxidoreductase"/>
    <property type="match status" value="1"/>
</dbReference>
<comment type="catalytic activity">
    <reaction evidence="24">
        <text>L-proline + a quinone = (S)-1-pyrroline-5-carboxylate + a quinol + H(+)</text>
        <dbReference type="Rhea" id="RHEA:23784"/>
        <dbReference type="ChEBI" id="CHEBI:15378"/>
        <dbReference type="ChEBI" id="CHEBI:17388"/>
        <dbReference type="ChEBI" id="CHEBI:24646"/>
        <dbReference type="ChEBI" id="CHEBI:60039"/>
        <dbReference type="ChEBI" id="CHEBI:132124"/>
        <dbReference type="EC" id="1.5.5.2"/>
    </reaction>
</comment>
<keyword evidence="21" id="KW-0325">Glycoprotein</keyword>
<evidence type="ECO:0000256" key="3">
    <source>
        <dbReference type="ARBA" id="ARBA00004323"/>
    </source>
</evidence>
<evidence type="ECO:0000256" key="16">
    <source>
        <dbReference type="ARBA" id="ARBA00023002"/>
    </source>
</evidence>
<dbReference type="PANTHER" id="PTHR13914:SF0">
    <property type="entry name" value="PROLINE DEHYDROGENASE 1, MITOCHONDRIAL"/>
    <property type="match status" value="1"/>
</dbReference>
<evidence type="ECO:0000256" key="5">
    <source>
        <dbReference type="ARBA" id="ARBA00005869"/>
    </source>
</evidence>
<dbReference type="InterPro" id="IPR027417">
    <property type="entry name" value="P-loop_NTPase"/>
</dbReference>
<dbReference type="AlphaFoldDB" id="A0AAV2IVX4"/>
<evidence type="ECO:0000256" key="7">
    <source>
        <dbReference type="ARBA" id="ARBA00012695"/>
    </source>
</evidence>
<comment type="similarity">
    <text evidence="5">Belongs to the proline oxidase family.</text>
</comment>
<dbReference type="GO" id="GO:0001733">
    <property type="term" value="F:galactosylceramide sulfotransferase activity"/>
    <property type="evidence" value="ECO:0007669"/>
    <property type="project" value="InterPro"/>
</dbReference>
<dbReference type="GO" id="GO:0004657">
    <property type="term" value="F:proline dehydrogenase activity"/>
    <property type="evidence" value="ECO:0007669"/>
    <property type="project" value="UniProtKB-EC"/>
</dbReference>
<dbReference type="GO" id="GO:0009247">
    <property type="term" value="P:glycolipid biosynthetic process"/>
    <property type="evidence" value="ECO:0007669"/>
    <property type="project" value="InterPro"/>
</dbReference>
<feature type="domain" description="Proline dehydrogenase" evidence="26">
    <location>
        <begin position="158"/>
        <end position="598"/>
    </location>
</feature>
<keyword evidence="8" id="KW-0285">Flavoprotein</keyword>
<dbReference type="PANTHER" id="PTHR13914">
    <property type="entry name" value="PROLINE OXIDASE"/>
    <property type="match status" value="1"/>
</dbReference>
<gene>
    <name evidence="27" type="ORF">KC01_LOCUS1843</name>
</gene>
<evidence type="ECO:0000259" key="26">
    <source>
        <dbReference type="Pfam" id="PF01619"/>
    </source>
</evidence>
<dbReference type="EMBL" id="OZ035823">
    <property type="protein sequence ID" value="CAL1569401.1"/>
    <property type="molecule type" value="Genomic_DNA"/>
</dbReference>
<evidence type="ECO:0000256" key="21">
    <source>
        <dbReference type="ARBA" id="ARBA00023180"/>
    </source>
</evidence>
<evidence type="ECO:0000256" key="10">
    <source>
        <dbReference type="ARBA" id="ARBA00022692"/>
    </source>
</evidence>
<evidence type="ECO:0000256" key="23">
    <source>
        <dbReference type="ARBA" id="ARBA00041725"/>
    </source>
</evidence>
<dbReference type="Gene3D" id="3.20.20.220">
    <property type="match status" value="2"/>
</dbReference>
<evidence type="ECO:0000256" key="9">
    <source>
        <dbReference type="ARBA" id="ARBA00022679"/>
    </source>
</evidence>
<comment type="function">
    <text evidence="25">Converts proline to delta-1-pyrroline-5-carboxylate.</text>
</comment>
<evidence type="ECO:0000256" key="19">
    <source>
        <dbReference type="ARBA" id="ARBA00023128"/>
    </source>
</evidence>
<dbReference type="GO" id="GO:0010133">
    <property type="term" value="P:L-proline catabolic process to L-glutamate"/>
    <property type="evidence" value="ECO:0007669"/>
    <property type="project" value="TreeGrafter"/>
</dbReference>
<comment type="subcellular location">
    <subcellularLocation>
        <location evidence="3">Golgi apparatus membrane</location>
        <topology evidence="3">Single-pass type II membrane protein</topology>
    </subcellularLocation>
    <subcellularLocation>
        <location evidence="2">Mitochondrion matrix</location>
    </subcellularLocation>
</comment>
<dbReference type="InterPro" id="IPR009729">
    <property type="entry name" value="Gal-3-0_sulfotransfrase"/>
</dbReference>
<dbReference type="SUPFAM" id="SSF52540">
    <property type="entry name" value="P-loop containing nucleoside triphosphate hydrolases"/>
    <property type="match status" value="1"/>
</dbReference>
<dbReference type="InterPro" id="IPR029041">
    <property type="entry name" value="FAD-linked_oxidoreductase-like"/>
</dbReference>
<evidence type="ECO:0000256" key="8">
    <source>
        <dbReference type="ARBA" id="ARBA00022630"/>
    </source>
</evidence>
<evidence type="ECO:0000256" key="4">
    <source>
        <dbReference type="ARBA" id="ARBA00004739"/>
    </source>
</evidence>
<evidence type="ECO:0000256" key="11">
    <source>
        <dbReference type="ARBA" id="ARBA00022827"/>
    </source>
</evidence>
<keyword evidence="14" id="KW-1133">Transmembrane helix</keyword>
<dbReference type="FunFam" id="3.20.20.220:FF:000006">
    <property type="entry name" value="Proline dehydrogenase"/>
    <property type="match status" value="1"/>
</dbReference>
<evidence type="ECO:0000313" key="27">
    <source>
        <dbReference type="EMBL" id="CAL1569401.1"/>
    </source>
</evidence>
<dbReference type="Pfam" id="PF06990">
    <property type="entry name" value="Gal-3-0_sulfotr"/>
    <property type="match status" value="1"/>
</dbReference>
<evidence type="ECO:0000256" key="17">
    <source>
        <dbReference type="ARBA" id="ARBA00023034"/>
    </source>
</evidence>
<evidence type="ECO:0000256" key="13">
    <source>
        <dbReference type="ARBA" id="ARBA00022968"/>
    </source>
</evidence>
<comment type="similarity">
    <text evidence="6">Belongs to the galactose-3-O-sulfotransferase family.</text>
</comment>
<evidence type="ECO:0000256" key="15">
    <source>
        <dbReference type="ARBA" id="ARBA00022990"/>
    </source>
</evidence>
<keyword evidence="12" id="KW-0809">Transit peptide</keyword>
<keyword evidence="19" id="KW-0496">Mitochondrion</keyword>
<evidence type="ECO:0000256" key="22">
    <source>
        <dbReference type="ARBA" id="ARBA00041059"/>
    </source>
</evidence>
<keyword evidence="20" id="KW-0472">Membrane</keyword>
<dbReference type="FunFam" id="3.40.50.300:FF:000807">
    <property type="entry name" value="galactosylceramide sulfotransferase isoform X1"/>
    <property type="match status" value="1"/>
</dbReference>
<keyword evidence="28" id="KW-1185">Reference proteome</keyword>
<dbReference type="GO" id="GO:0071949">
    <property type="term" value="F:FAD binding"/>
    <property type="evidence" value="ECO:0007669"/>
    <property type="project" value="TreeGrafter"/>
</dbReference>
<organism evidence="27 28">
    <name type="scientific">Knipowitschia caucasica</name>
    <name type="common">Caucasian dwarf goby</name>
    <name type="synonym">Pomatoschistus caucasicus</name>
    <dbReference type="NCBI Taxonomy" id="637954"/>
    <lineage>
        <taxon>Eukaryota</taxon>
        <taxon>Metazoa</taxon>
        <taxon>Chordata</taxon>
        <taxon>Craniata</taxon>
        <taxon>Vertebrata</taxon>
        <taxon>Euteleostomi</taxon>
        <taxon>Actinopterygii</taxon>
        <taxon>Neopterygii</taxon>
        <taxon>Teleostei</taxon>
        <taxon>Neoteleostei</taxon>
        <taxon>Acanthomorphata</taxon>
        <taxon>Gobiaria</taxon>
        <taxon>Gobiiformes</taxon>
        <taxon>Gobioidei</taxon>
        <taxon>Gobiidae</taxon>
        <taxon>Gobiinae</taxon>
        <taxon>Knipowitschia</taxon>
    </lineage>
</organism>
<evidence type="ECO:0000313" key="28">
    <source>
        <dbReference type="Proteomes" id="UP001497482"/>
    </source>
</evidence>
<dbReference type="Proteomes" id="UP001497482">
    <property type="component" value="Chromosome 1"/>
</dbReference>
<dbReference type="Pfam" id="PF01619">
    <property type="entry name" value="Pro_dh"/>
    <property type="match status" value="1"/>
</dbReference>
<dbReference type="InterPro" id="IPR002872">
    <property type="entry name" value="Proline_DH_dom"/>
</dbReference>